<evidence type="ECO:0000259" key="1">
    <source>
        <dbReference type="Pfam" id="PF13511"/>
    </source>
</evidence>
<feature type="domain" description="DUF4124" evidence="1">
    <location>
        <begin position="81"/>
        <end position="122"/>
    </location>
</feature>
<organism evidence="2 3">
    <name type="scientific">Exilibacterium tricleocarpae</name>
    <dbReference type="NCBI Taxonomy" id="2591008"/>
    <lineage>
        <taxon>Bacteria</taxon>
        <taxon>Pseudomonadati</taxon>
        <taxon>Pseudomonadota</taxon>
        <taxon>Gammaproteobacteria</taxon>
        <taxon>Cellvibrionales</taxon>
        <taxon>Cellvibrionaceae</taxon>
        <taxon>Exilibacterium</taxon>
    </lineage>
</organism>
<dbReference type="EMBL" id="VHSG01000023">
    <property type="protein sequence ID" value="TQV70742.1"/>
    <property type="molecule type" value="Genomic_DNA"/>
</dbReference>
<evidence type="ECO:0000313" key="2">
    <source>
        <dbReference type="EMBL" id="TQV70742.1"/>
    </source>
</evidence>
<name>A0A545T0J6_9GAMM</name>
<dbReference type="Pfam" id="PF13511">
    <property type="entry name" value="DUF4124"/>
    <property type="match status" value="1"/>
</dbReference>
<dbReference type="AlphaFoldDB" id="A0A545T0J6"/>
<reference evidence="2 3" key="1">
    <citation type="submission" date="2019-06" db="EMBL/GenBank/DDBJ databases">
        <title>Whole genome sequence for Cellvibrionaceae sp. R142.</title>
        <authorList>
            <person name="Wang G."/>
        </authorList>
    </citation>
    <scope>NUCLEOTIDE SEQUENCE [LARGE SCALE GENOMIC DNA]</scope>
    <source>
        <strain evidence="2 3">R142</strain>
    </source>
</reference>
<evidence type="ECO:0000313" key="3">
    <source>
        <dbReference type="Proteomes" id="UP000319732"/>
    </source>
</evidence>
<gene>
    <name evidence="2" type="ORF">FKG94_20650</name>
</gene>
<dbReference type="InterPro" id="IPR025392">
    <property type="entry name" value="DUF4124"/>
</dbReference>
<dbReference type="OrthoDB" id="7062774at2"/>
<comment type="caution">
    <text evidence="2">The sequence shown here is derived from an EMBL/GenBank/DDBJ whole genome shotgun (WGS) entry which is preliminary data.</text>
</comment>
<proteinExistence type="predicted"/>
<sequence>MQSGPSAGMRLQVWPDSRLRFFRLYGHTFGRLAHRCVPEVAPPIQTRMSKMQKLSFRYPLTQNIAAGVIVAAVHLAWSVEAGAVIYRWTDADGKLHLSDEKPRHQDYGTVAESDLPPVHMTPAPVVRPAEKPTSKPVKKKKTVRKKTLDCTRYEKKLATIKRKLWSGYKEPGGNKLRAQRREYRALLRNCKKNL</sequence>
<keyword evidence="3" id="KW-1185">Reference proteome</keyword>
<protein>
    <submittedName>
        <fullName evidence="2">DUF4124 domain-containing protein</fullName>
    </submittedName>
</protein>
<dbReference type="Proteomes" id="UP000319732">
    <property type="component" value="Unassembled WGS sequence"/>
</dbReference>
<accession>A0A545T0J6</accession>